<feature type="domain" description="Retrotransposon Copia-like N-terminal" evidence="3">
    <location>
        <begin position="10"/>
        <end position="46"/>
    </location>
</feature>
<accession>A0AAV6JMY8</accession>
<evidence type="ECO:0008006" key="7">
    <source>
        <dbReference type="Google" id="ProtNLM"/>
    </source>
</evidence>
<dbReference type="InterPro" id="IPR025724">
    <property type="entry name" value="GAG-pre-integrase_dom"/>
</dbReference>
<dbReference type="Pfam" id="PF13976">
    <property type="entry name" value="gag_pre-integrs"/>
    <property type="match status" value="1"/>
</dbReference>
<dbReference type="Proteomes" id="UP000823749">
    <property type="component" value="Chromosome 7"/>
</dbReference>
<organism evidence="5 6">
    <name type="scientific">Rhododendron griersonianum</name>
    <dbReference type="NCBI Taxonomy" id="479676"/>
    <lineage>
        <taxon>Eukaryota</taxon>
        <taxon>Viridiplantae</taxon>
        <taxon>Streptophyta</taxon>
        <taxon>Embryophyta</taxon>
        <taxon>Tracheophyta</taxon>
        <taxon>Spermatophyta</taxon>
        <taxon>Magnoliopsida</taxon>
        <taxon>eudicotyledons</taxon>
        <taxon>Gunneridae</taxon>
        <taxon>Pentapetalae</taxon>
        <taxon>asterids</taxon>
        <taxon>Ericales</taxon>
        <taxon>Ericaceae</taxon>
        <taxon>Ericoideae</taxon>
        <taxon>Rhodoreae</taxon>
        <taxon>Rhododendron</taxon>
    </lineage>
</organism>
<evidence type="ECO:0000259" key="4">
    <source>
        <dbReference type="Pfam" id="PF22936"/>
    </source>
</evidence>
<feature type="compositionally biased region" description="Low complexity" evidence="1">
    <location>
        <begin position="414"/>
        <end position="427"/>
    </location>
</feature>
<sequence>MDRSEASQPISVTLDGTNFVLWAQAMSSFLKGKKLWRVITGEVIKPTRGATESQDKYGERLEEWDSKNHQIITWIRNTSVTSINLQFGRFQDAESPAKEIWEFLKERYNTTGLAHQVCKHCHKTGPRHRQYDCPKNPYKQSHPSGNPYKQSNHSGNPYKQSNYYGNSLARGGQNKPHYQFKPSSTSRTAAAAAEGSSSDMPSPPEHYVPSISMHDLESILKQVSSHFGTPSTALSVTSGISSWFFDSACCNHMTSDSTIFSPKSTSSSMPVIHTADGSHMHVSHVGHVSTPNVSLPDSYLIPALTLNLISVGQLCELGLTVLFSPSGCQVQDPHTGQTIGIGRRTGRLFELISLHLPPRLTSPVQSAASASSISSLSLWHSRLGHVSVSRLRSLVSSGSLHTSFPQPIPDASVLPADSAPASSGSSLPEPPESSPNNDVTVPPPLRRSDRRNQQRFYVSERNTGKLLQTSLVEKGYGAPSDG</sequence>
<keyword evidence="6" id="KW-1185">Reference proteome</keyword>
<gene>
    <name evidence="5" type="ORF">RHGRI_020241</name>
</gene>
<feature type="region of interest" description="Disordered" evidence="1">
    <location>
        <begin position="406"/>
        <end position="463"/>
    </location>
</feature>
<feature type="compositionally biased region" description="Polar residues" evidence="1">
    <location>
        <begin position="138"/>
        <end position="165"/>
    </location>
</feature>
<dbReference type="EMBL" id="JACTNZ010000007">
    <property type="protein sequence ID" value="KAG5539944.1"/>
    <property type="molecule type" value="Genomic_DNA"/>
</dbReference>
<evidence type="ECO:0000313" key="6">
    <source>
        <dbReference type="Proteomes" id="UP000823749"/>
    </source>
</evidence>
<feature type="domain" description="Retrovirus-related Pol polyprotein from transposon TNT 1-94-like beta-barrel" evidence="4">
    <location>
        <begin position="243"/>
        <end position="318"/>
    </location>
</feature>
<dbReference type="InterPro" id="IPR029472">
    <property type="entry name" value="Copia-like_N"/>
</dbReference>
<dbReference type="Pfam" id="PF14244">
    <property type="entry name" value="Retrotran_gag_3"/>
    <property type="match status" value="1"/>
</dbReference>
<comment type="caution">
    <text evidence="5">The sequence shown here is derived from an EMBL/GenBank/DDBJ whole genome shotgun (WGS) entry which is preliminary data.</text>
</comment>
<name>A0AAV6JMY8_9ERIC</name>
<evidence type="ECO:0000313" key="5">
    <source>
        <dbReference type="EMBL" id="KAG5539944.1"/>
    </source>
</evidence>
<feature type="domain" description="GAG-pre-integrase" evidence="2">
    <location>
        <begin position="363"/>
        <end position="401"/>
    </location>
</feature>
<protein>
    <recommendedName>
        <fullName evidence="7">GAG-pre-integrase domain-containing protein</fullName>
    </recommendedName>
</protein>
<dbReference type="AlphaFoldDB" id="A0AAV6JMY8"/>
<feature type="compositionally biased region" description="Low complexity" evidence="1">
    <location>
        <begin position="183"/>
        <end position="198"/>
    </location>
</feature>
<evidence type="ECO:0000259" key="2">
    <source>
        <dbReference type="Pfam" id="PF13976"/>
    </source>
</evidence>
<proteinExistence type="predicted"/>
<evidence type="ECO:0000259" key="3">
    <source>
        <dbReference type="Pfam" id="PF14244"/>
    </source>
</evidence>
<evidence type="ECO:0000256" key="1">
    <source>
        <dbReference type="SAM" id="MobiDB-lite"/>
    </source>
</evidence>
<dbReference type="PANTHER" id="PTHR37610">
    <property type="entry name" value="CCHC-TYPE DOMAIN-CONTAINING PROTEIN"/>
    <property type="match status" value="1"/>
</dbReference>
<feature type="region of interest" description="Disordered" evidence="1">
    <location>
        <begin position="124"/>
        <end position="206"/>
    </location>
</feature>
<reference evidence="5" key="1">
    <citation type="submission" date="2020-08" db="EMBL/GenBank/DDBJ databases">
        <title>Plant Genome Project.</title>
        <authorList>
            <person name="Zhang R.-G."/>
        </authorList>
    </citation>
    <scope>NUCLEOTIDE SEQUENCE</scope>
    <source>
        <strain evidence="5">WSP0</strain>
        <tissue evidence="5">Leaf</tissue>
    </source>
</reference>
<dbReference type="PANTHER" id="PTHR37610:SF80">
    <property type="entry name" value="RETROTRANSPOSON GAG DOMAIN-CONTAINING PROTEIN"/>
    <property type="match status" value="1"/>
</dbReference>
<dbReference type="Pfam" id="PF22936">
    <property type="entry name" value="Pol_BBD"/>
    <property type="match status" value="1"/>
</dbReference>
<dbReference type="InterPro" id="IPR054722">
    <property type="entry name" value="PolX-like_BBD"/>
</dbReference>